<protein>
    <submittedName>
        <fullName evidence="5">Nucleotide-binding universal stress protein, UspA family</fullName>
    </submittedName>
</protein>
<dbReference type="CDD" id="cd00293">
    <property type="entry name" value="USP-like"/>
    <property type="match status" value="1"/>
</dbReference>
<evidence type="ECO:0000256" key="2">
    <source>
        <dbReference type="ARBA" id="ARBA00022741"/>
    </source>
</evidence>
<evidence type="ECO:0000256" key="3">
    <source>
        <dbReference type="ARBA" id="ARBA00022840"/>
    </source>
</evidence>
<dbReference type="RefSeq" id="WP_097154990.1">
    <property type="nucleotide sequence ID" value="NZ_OBEL01000005.1"/>
</dbReference>
<organism evidence="5 6">
    <name type="scientific">Cohaesibacter gelatinilyticus</name>
    <dbReference type="NCBI Taxonomy" id="372072"/>
    <lineage>
        <taxon>Bacteria</taxon>
        <taxon>Pseudomonadati</taxon>
        <taxon>Pseudomonadota</taxon>
        <taxon>Alphaproteobacteria</taxon>
        <taxon>Hyphomicrobiales</taxon>
        <taxon>Cohaesibacteraceae</taxon>
    </lineage>
</organism>
<dbReference type="Gene3D" id="3.40.50.620">
    <property type="entry name" value="HUPs"/>
    <property type="match status" value="1"/>
</dbReference>
<dbReference type="InterPro" id="IPR006016">
    <property type="entry name" value="UspA"/>
</dbReference>
<evidence type="ECO:0000256" key="1">
    <source>
        <dbReference type="ARBA" id="ARBA00008791"/>
    </source>
</evidence>
<name>A0A285PFX0_9HYPH</name>
<comment type="similarity">
    <text evidence="1">Belongs to the universal stress protein A family.</text>
</comment>
<reference evidence="5 6" key="1">
    <citation type="submission" date="2017-09" db="EMBL/GenBank/DDBJ databases">
        <authorList>
            <person name="Ehlers B."/>
            <person name="Leendertz F.H."/>
        </authorList>
    </citation>
    <scope>NUCLEOTIDE SEQUENCE [LARGE SCALE GENOMIC DNA]</scope>
    <source>
        <strain evidence="5 6">DSM 18289</strain>
    </source>
</reference>
<dbReference type="PRINTS" id="PR01438">
    <property type="entry name" value="UNVRSLSTRESS"/>
</dbReference>
<keyword evidence="6" id="KW-1185">Reference proteome</keyword>
<dbReference type="SUPFAM" id="SSF52402">
    <property type="entry name" value="Adenine nucleotide alpha hydrolases-like"/>
    <property type="match status" value="1"/>
</dbReference>
<sequence>MIREINRILYATDLTDNAAYAFEYAAGLAKSLDAEIHVIHVVEALSDDQRVTLTLFIQNEKAREEALRRRVDTATELLHERQDKFWESLDETEQVIRDKVASVRVLEGFPAESILHEAEALDCDMILIGAHAHGFSHTFLGSIAKRVLRRSTIPTFVVPFKDEL</sequence>
<dbReference type="InterPro" id="IPR014729">
    <property type="entry name" value="Rossmann-like_a/b/a_fold"/>
</dbReference>
<accession>A0A285PFX0</accession>
<keyword evidence="3" id="KW-0067">ATP-binding</keyword>
<dbReference type="InterPro" id="IPR006015">
    <property type="entry name" value="Universal_stress_UspA"/>
</dbReference>
<evidence type="ECO:0000259" key="4">
    <source>
        <dbReference type="Pfam" id="PF00582"/>
    </source>
</evidence>
<gene>
    <name evidence="5" type="ORF">SAMN06265368_3732</name>
</gene>
<proteinExistence type="inferred from homology"/>
<keyword evidence="2" id="KW-0547">Nucleotide-binding</keyword>
<evidence type="ECO:0000313" key="6">
    <source>
        <dbReference type="Proteomes" id="UP000219439"/>
    </source>
</evidence>
<feature type="domain" description="UspA" evidence="4">
    <location>
        <begin position="6"/>
        <end position="159"/>
    </location>
</feature>
<evidence type="ECO:0000313" key="5">
    <source>
        <dbReference type="EMBL" id="SNZ20625.1"/>
    </source>
</evidence>
<dbReference type="AlphaFoldDB" id="A0A285PFX0"/>
<dbReference type="EMBL" id="OBEL01000005">
    <property type="protein sequence ID" value="SNZ20625.1"/>
    <property type="molecule type" value="Genomic_DNA"/>
</dbReference>
<dbReference type="PANTHER" id="PTHR46268">
    <property type="entry name" value="STRESS RESPONSE PROTEIN NHAX"/>
    <property type="match status" value="1"/>
</dbReference>
<dbReference type="GO" id="GO:0005524">
    <property type="term" value="F:ATP binding"/>
    <property type="evidence" value="ECO:0007669"/>
    <property type="project" value="UniProtKB-KW"/>
</dbReference>
<dbReference type="Pfam" id="PF00582">
    <property type="entry name" value="Usp"/>
    <property type="match status" value="1"/>
</dbReference>
<dbReference type="OrthoDB" id="5564966at2"/>
<dbReference type="Proteomes" id="UP000219439">
    <property type="component" value="Unassembled WGS sequence"/>
</dbReference>
<dbReference type="PANTHER" id="PTHR46268:SF27">
    <property type="entry name" value="UNIVERSAL STRESS PROTEIN RV2623"/>
    <property type="match status" value="1"/>
</dbReference>